<gene>
    <name evidence="2" type="ORF">FPRO05_00086</name>
</gene>
<protein>
    <submittedName>
        <fullName evidence="2">Uncharacterized protein</fullName>
    </submittedName>
</protein>
<evidence type="ECO:0000256" key="1">
    <source>
        <dbReference type="SAM" id="MobiDB-lite"/>
    </source>
</evidence>
<accession>A0A365NLM2</accession>
<reference evidence="2 3" key="1">
    <citation type="submission" date="2017-12" db="EMBL/GenBank/DDBJ databases">
        <title>Genome sequence of the mycotoxigenic crop pathogen Fusarium proliferatum, strain ITEM 2341 from Date Palm.</title>
        <authorList>
            <person name="Almiman B.F."/>
            <person name="Shittu T.A."/>
            <person name="Muthumeenakshi S."/>
            <person name="Baroncelli R."/>
            <person name="Sreenivasaprasada S."/>
        </authorList>
    </citation>
    <scope>NUCLEOTIDE SEQUENCE [LARGE SCALE GENOMIC DNA]</scope>
    <source>
        <strain evidence="2 3">ITEM 2341</strain>
    </source>
</reference>
<evidence type="ECO:0000313" key="2">
    <source>
        <dbReference type="EMBL" id="RBA21737.1"/>
    </source>
</evidence>
<dbReference type="AlphaFoldDB" id="A0A365NLM2"/>
<comment type="caution">
    <text evidence="2">The sequence shown here is derived from an EMBL/GenBank/DDBJ whole genome shotgun (WGS) entry which is preliminary data.</text>
</comment>
<feature type="compositionally biased region" description="Basic and acidic residues" evidence="1">
    <location>
        <begin position="1"/>
        <end position="13"/>
    </location>
</feature>
<feature type="region of interest" description="Disordered" evidence="1">
    <location>
        <begin position="1"/>
        <end position="24"/>
    </location>
</feature>
<name>A0A365NLM2_GIBIN</name>
<evidence type="ECO:0000313" key="3">
    <source>
        <dbReference type="Proteomes" id="UP000251714"/>
    </source>
</evidence>
<dbReference type="EMBL" id="PKMI01000001">
    <property type="protein sequence ID" value="RBA21737.1"/>
    <property type="molecule type" value="Genomic_DNA"/>
</dbReference>
<organism evidence="2 3">
    <name type="scientific">Gibberella intermedia</name>
    <name type="common">Bulb rot disease fungus</name>
    <name type="synonym">Fusarium proliferatum</name>
    <dbReference type="NCBI Taxonomy" id="948311"/>
    <lineage>
        <taxon>Eukaryota</taxon>
        <taxon>Fungi</taxon>
        <taxon>Dikarya</taxon>
        <taxon>Ascomycota</taxon>
        <taxon>Pezizomycotina</taxon>
        <taxon>Sordariomycetes</taxon>
        <taxon>Hypocreomycetidae</taxon>
        <taxon>Hypocreales</taxon>
        <taxon>Nectriaceae</taxon>
        <taxon>Fusarium</taxon>
        <taxon>Fusarium fujikuroi species complex</taxon>
    </lineage>
</organism>
<proteinExistence type="predicted"/>
<dbReference type="Proteomes" id="UP000251714">
    <property type="component" value="Unassembled WGS sequence"/>
</dbReference>
<feature type="region of interest" description="Disordered" evidence="1">
    <location>
        <begin position="125"/>
        <end position="144"/>
    </location>
</feature>
<sequence length="144" mass="16364">MPCHPGDHVHREVGAGTTQDPKLTPPQIMWLVAPPKSQTRTLGNEQVARDLGRIGFTHIWIRSCDHRTTRISVATRRGRGRRRQVVHTDNHITVYCGRSSNADRQGDVFLLVERDGTWRIMRDSERAPAPNGRQGHGIELYPYP</sequence>